<dbReference type="SUPFAM" id="SSF52833">
    <property type="entry name" value="Thioredoxin-like"/>
    <property type="match status" value="2"/>
</dbReference>
<evidence type="ECO:0000259" key="1">
    <source>
        <dbReference type="PROSITE" id="PS51352"/>
    </source>
</evidence>
<dbReference type="RefSeq" id="WP_124927053.1">
    <property type="nucleotide sequence ID" value="NZ_BMOH01000008.1"/>
</dbReference>
<dbReference type="Gene3D" id="3.40.30.10">
    <property type="entry name" value="Glutaredoxin"/>
    <property type="match status" value="2"/>
</dbReference>
<keyword evidence="3" id="KW-1185">Reference proteome</keyword>
<feature type="domain" description="Thioredoxin" evidence="1">
    <location>
        <begin position="18"/>
        <end position="167"/>
    </location>
</feature>
<name>A0A3P1SLY8_9GAMM</name>
<evidence type="ECO:0000313" key="2">
    <source>
        <dbReference type="EMBL" id="RRC97959.1"/>
    </source>
</evidence>
<dbReference type="EMBL" id="RQXV01000009">
    <property type="protein sequence ID" value="RRC97959.1"/>
    <property type="molecule type" value="Genomic_DNA"/>
</dbReference>
<dbReference type="InterPro" id="IPR036249">
    <property type="entry name" value="Thioredoxin-like_sf"/>
</dbReference>
<dbReference type="OrthoDB" id="9791630at2"/>
<proteinExistence type="predicted"/>
<dbReference type="Proteomes" id="UP000267535">
    <property type="component" value="Unassembled WGS sequence"/>
</dbReference>
<gene>
    <name evidence="2" type="ORF">EHS89_15390</name>
</gene>
<accession>A0A3P1SLY8</accession>
<reference evidence="2 3" key="1">
    <citation type="submission" date="2018-11" db="EMBL/GenBank/DDBJ databases">
        <title>The draft genome sequence of Amphritea balenae JAMM 1525T.</title>
        <authorList>
            <person name="Fang Z."/>
            <person name="Zhang Y."/>
            <person name="Han X."/>
        </authorList>
    </citation>
    <scope>NUCLEOTIDE SEQUENCE [LARGE SCALE GENOMIC DNA]</scope>
    <source>
        <strain evidence="2 3">JAMM 1525</strain>
    </source>
</reference>
<dbReference type="AlphaFoldDB" id="A0A3P1SLY8"/>
<sequence>MIRQFPGIRLSIIAMGLMLFQTAFADHKMLTLDKGQQIPQPEWFKDSFLDLADDLAEAQSSQHRLVLYFHQAGCPYCYNLVTQVFTDPQVNQLMQQHFDLIAFDLWGDKTVTLPDGSELTEKQLAVKLKVQYTPTLIFLDNQGTPQLRMDGYHPPTSFLSQITTLLQPSATKSILAEGLEVIDLRQDSATAVEFFSADCSHCQQFGAQILNRQDTRELLSQYRHVRLNLTDNPVVILPGGERINAAAWAARLGISYMPAWLLTDKKGQQRLTINSFVRAFHFNSALEYVATKAYLRQPEFQRFINERGDRLRSKGYKVQILQ</sequence>
<dbReference type="InterPro" id="IPR012336">
    <property type="entry name" value="Thioredoxin-like_fold"/>
</dbReference>
<protein>
    <recommendedName>
        <fullName evidence="1">Thioredoxin domain-containing protein</fullName>
    </recommendedName>
</protein>
<dbReference type="Pfam" id="PF13098">
    <property type="entry name" value="Thioredoxin_2"/>
    <property type="match status" value="1"/>
</dbReference>
<organism evidence="2 3">
    <name type="scientific">Amphritea balenae</name>
    <dbReference type="NCBI Taxonomy" id="452629"/>
    <lineage>
        <taxon>Bacteria</taxon>
        <taxon>Pseudomonadati</taxon>
        <taxon>Pseudomonadota</taxon>
        <taxon>Gammaproteobacteria</taxon>
        <taxon>Oceanospirillales</taxon>
        <taxon>Oceanospirillaceae</taxon>
        <taxon>Amphritea</taxon>
    </lineage>
</organism>
<dbReference type="PROSITE" id="PS51352">
    <property type="entry name" value="THIOREDOXIN_2"/>
    <property type="match status" value="1"/>
</dbReference>
<dbReference type="InterPro" id="IPR013766">
    <property type="entry name" value="Thioredoxin_domain"/>
</dbReference>
<evidence type="ECO:0000313" key="3">
    <source>
        <dbReference type="Proteomes" id="UP000267535"/>
    </source>
</evidence>
<comment type="caution">
    <text evidence="2">The sequence shown here is derived from an EMBL/GenBank/DDBJ whole genome shotgun (WGS) entry which is preliminary data.</text>
</comment>